<keyword evidence="1" id="KW-0812">Transmembrane</keyword>
<proteinExistence type="predicted"/>
<accession>A0A2P4PD59</accession>
<dbReference type="AlphaFoldDB" id="A0A2P4PD59"/>
<keyword evidence="1" id="KW-1133">Transmembrane helix</keyword>
<comment type="caution">
    <text evidence="2">The sequence shown here is derived from an EMBL/GenBank/DDBJ whole genome shotgun (WGS) entry which is preliminary data.</text>
</comment>
<reference evidence="2 3" key="1">
    <citation type="journal article" date="2013" name="Proc. Natl. Acad. Sci. U.S.A.">
        <title>Genome of an arbuscular mycorrhizal fungus provides insight into the oldest plant symbiosis.</title>
        <authorList>
            <person name="Tisserant E."/>
            <person name="Malbreil M."/>
            <person name="Kuo A."/>
            <person name="Kohler A."/>
            <person name="Symeonidi A."/>
            <person name="Balestrini R."/>
            <person name="Charron P."/>
            <person name="Duensing N."/>
            <person name="Frei Dit Frey N."/>
            <person name="Gianinazzi-Pearson V."/>
            <person name="Gilbert L.B."/>
            <person name="Handa Y."/>
            <person name="Herr J.R."/>
            <person name="Hijri M."/>
            <person name="Koul R."/>
            <person name="Kawaguchi M."/>
            <person name="Krajinski F."/>
            <person name="Lammers P.J."/>
            <person name="Masclaux F.G."/>
            <person name="Murat C."/>
            <person name="Morin E."/>
            <person name="Ndikumana S."/>
            <person name="Pagni M."/>
            <person name="Petitpierre D."/>
            <person name="Requena N."/>
            <person name="Rosikiewicz P."/>
            <person name="Riley R."/>
            <person name="Saito K."/>
            <person name="San Clemente H."/>
            <person name="Shapiro H."/>
            <person name="van Tuinen D."/>
            <person name="Becard G."/>
            <person name="Bonfante P."/>
            <person name="Paszkowski U."/>
            <person name="Shachar-Hill Y.Y."/>
            <person name="Tuskan G.A."/>
            <person name="Young P.W."/>
            <person name="Sanders I.R."/>
            <person name="Henrissat B."/>
            <person name="Rensing S.A."/>
            <person name="Grigoriev I.V."/>
            <person name="Corradi N."/>
            <person name="Roux C."/>
            <person name="Martin F."/>
        </authorList>
    </citation>
    <scope>NUCLEOTIDE SEQUENCE [LARGE SCALE GENOMIC DNA]</scope>
    <source>
        <strain evidence="2 3">DAOM 197198</strain>
    </source>
</reference>
<evidence type="ECO:0000313" key="2">
    <source>
        <dbReference type="EMBL" id="POG63324.1"/>
    </source>
</evidence>
<reference evidence="2 3" key="2">
    <citation type="journal article" date="2018" name="New Phytol.">
        <title>High intraspecific genome diversity in the model arbuscular mycorrhizal symbiont Rhizophagus irregularis.</title>
        <authorList>
            <person name="Chen E.C.H."/>
            <person name="Morin E."/>
            <person name="Beaudet D."/>
            <person name="Noel J."/>
            <person name="Yildirir G."/>
            <person name="Ndikumana S."/>
            <person name="Charron P."/>
            <person name="St-Onge C."/>
            <person name="Giorgi J."/>
            <person name="Kruger M."/>
            <person name="Marton T."/>
            <person name="Ropars J."/>
            <person name="Grigoriev I.V."/>
            <person name="Hainaut M."/>
            <person name="Henrissat B."/>
            <person name="Roux C."/>
            <person name="Martin F."/>
            <person name="Corradi N."/>
        </authorList>
    </citation>
    <scope>NUCLEOTIDE SEQUENCE [LARGE SCALE GENOMIC DNA]</scope>
    <source>
        <strain evidence="2 3">DAOM 197198</strain>
    </source>
</reference>
<name>A0A2P4PD59_RHIID</name>
<keyword evidence="1" id="KW-0472">Membrane</keyword>
<organism evidence="2 3">
    <name type="scientific">Rhizophagus irregularis (strain DAOM 181602 / DAOM 197198 / MUCL 43194)</name>
    <name type="common">Arbuscular mycorrhizal fungus</name>
    <name type="synonym">Glomus intraradices</name>
    <dbReference type="NCBI Taxonomy" id="747089"/>
    <lineage>
        <taxon>Eukaryota</taxon>
        <taxon>Fungi</taxon>
        <taxon>Fungi incertae sedis</taxon>
        <taxon>Mucoromycota</taxon>
        <taxon>Glomeromycotina</taxon>
        <taxon>Glomeromycetes</taxon>
        <taxon>Glomerales</taxon>
        <taxon>Glomeraceae</taxon>
        <taxon>Rhizophagus</taxon>
    </lineage>
</organism>
<dbReference type="EMBL" id="AUPC02000270">
    <property type="protein sequence ID" value="POG63324.1"/>
    <property type="molecule type" value="Genomic_DNA"/>
</dbReference>
<protein>
    <submittedName>
        <fullName evidence="2">Uncharacterized protein</fullName>
    </submittedName>
</protein>
<feature type="transmembrane region" description="Helical" evidence="1">
    <location>
        <begin position="47"/>
        <end position="67"/>
    </location>
</feature>
<gene>
    <name evidence="2" type="ORF">GLOIN_2v1687251</name>
</gene>
<sequence length="68" mass="8174">MARFATIRLILLRFCLLKITFHQYLFNFVLSRRGIVALYFFKTNNYKYSYVFIFTLILVIGNITIIVK</sequence>
<evidence type="ECO:0000313" key="3">
    <source>
        <dbReference type="Proteomes" id="UP000018888"/>
    </source>
</evidence>
<evidence type="ECO:0000256" key="1">
    <source>
        <dbReference type="SAM" id="Phobius"/>
    </source>
</evidence>
<dbReference type="Proteomes" id="UP000018888">
    <property type="component" value="Unassembled WGS sequence"/>
</dbReference>
<keyword evidence="3" id="KW-1185">Reference proteome</keyword>